<accession>A0A6C0JE01</accession>
<feature type="domain" description="TFIIS-type" evidence="4">
    <location>
        <begin position="130"/>
        <end position="170"/>
    </location>
</feature>
<sequence length="171" mass="20256">MENSTRQFAIDRISTLLEIPKDDTICINLEKNILNYATEQARKINQQPAWDNHKYTGMYKQKFLQIQHNLKNSPVLKGWIIDKKIKTKDVIEMRPEDLWPDGPYAKKMEDRIIKEMRKAYLAKESKNQDGFFKCGRCKSMKTTYYQMQTRSADEPMTVFVSCLNCDKNWKC</sequence>
<dbReference type="GO" id="GO:0003676">
    <property type="term" value="F:nucleic acid binding"/>
    <property type="evidence" value="ECO:0007669"/>
    <property type="project" value="InterPro"/>
</dbReference>
<dbReference type="GO" id="GO:0008270">
    <property type="term" value="F:zinc ion binding"/>
    <property type="evidence" value="ECO:0007669"/>
    <property type="project" value="UniProtKB-KW"/>
</dbReference>
<dbReference type="PROSITE" id="PS00466">
    <property type="entry name" value="ZF_TFIIS_1"/>
    <property type="match status" value="1"/>
</dbReference>
<evidence type="ECO:0000256" key="1">
    <source>
        <dbReference type="ARBA" id="ARBA00022723"/>
    </source>
</evidence>
<dbReference type="GO" id="GO:0005634">
    <property type="term" value="C:nucleus"/>
    <property type="evidence" value="ECO:0007669"/>
    <property type="project" value="TreeGrafter"/>
</dbReference>
<dbReference type="CDD" id="cd13749">
    <property type="entry name" value="Zn-ribbon_TFIIS"/>
    <property type="match status" value="1"/>
</dbReference>
<dbReference type="SUPFAM" id="SSF57783">
    <property type="entry name" value="Zinc beta-ribbon"/>
    <property type="match status" value="1"/>
</dbReference>
<evidence type="ECO:0000256" key="2">
    <source>
        <dbReference type="ARBA" id="ARBA00022771"/>
    </source>
</evidence>
<dbReference type="Gene3D" id="2.20.25.10">
    <property type="match status" value="1"/>
</dbReference>
<protein>
    <recommendedName>
        <fullName evidence="4">TFIIS-type domain-containing protein</fullName>
    </recommendedName>
</protein>
<organism evidence="5">
    <name type="scientific">viral metagenome</name>
    <dbReference type="NCBI Taxonomy" id="1070528"/>
    <lineage>
        <taxon>unclassified sequences</taxon>
        <taxon>metagenomes</taxon>
        <taxon>organismal metagenomes</taxon>
    </lineage>
</organism>
<dbReference type="SMART" id="SM00440">
    <property type="entry name" value="ZnF_C2C2"/>
    <property type="match status" value="1"/>
</dbReference>
<keyword evidence="1" id="KW-0479">Metal-binding</keyword>
<dbReference type="AlphaFoldDB" id="A0A6C0JE01"/>
<keyword evidence="2" id="KW-0863">Zinc-finger</keyword>
<dbReference type="PANTHER" id="PTHR11477:SF0">
    <property type="entry name" value="IP08861P-RELATED"/>
    <property type="match status" value="1"/>
</dbReference>
<dbReference type="EMBL" id="MN740384">
    <property type="protein sequence ID" value="QHU03613.1"/>
    <property type="molecule type" value="Genomic_DNA"/>
</dbReference>
<dbReference type="Pfam" id="PF01096">
    <property type="entry name" value="Zn_ribbon_TFIIS"/>
    <property type="match status" value="1"/>
</dbReference>
<dbReference type="InterPro" id="IPR036575">
    <property type="entry name" value="TFIIS_cen_dom_sf"/>
</dbReference>
<dbReference type="InterPro" id="IPR001222">
    <property type="entry name" value="Znf_TFIIS"/>
</dbReference>
<evidence type="ECO:0000256" key="3">
    <source>
        <dbReference type="ARBA" id="ARBA00022833"/>
    </source>
</evidence>
<dbReference type="GO" id="GO:0006351">
    <property type="term" value="P:DNA-templated transcription"/>
    <property type="evidence" value="ECO:0007669"/>
    <property type="project" value="InterPro"/>
</dbReference>
<reference evidence="5" key="1">
    <citation type="journal article" date="2020" name="Nature">
        <title>Giant virus diversity and host interactions through global metagenomics.</title>
        <authorList>
            <person name="Schulz F."/>
            <person name="Roux S."/>
            <person name="Paez-Espino D."/>
            <person name="Jungbluth S."/>
            <person name="Walsh D.A."/>
            <person name="Denef V.J."/>
            <person name="McMahon K.D."/>
            <person name="Konstantinidis K.T."/>
            <person name="Eloe-Fadrosh E.A."/>
            <person name="Kyrpides N.C."/>
            <person name="Woyke T."/>
        </authorList>
    </citation>
    <scope>NUCLEOTIDE SEQUENCE</scope>
    <source>
        <strain evidence="5">GVMAG-M-3300027206-1</strain>
    </source>
</reference>
<proteinExistence type="predicted"/>
<name>A0A6C0JE01_9ZZZZ</name>
<evidence type="ECO:0000313" key="5">
    <source>
        <dbReference type="EMBL" id="QHU03613.1"/>
    </source>
</evidence>
<dbReference type="PROSITE" id="PS51133">
    <property type="entry name" value="ZF_TFIIS_2"/>
    <property type="match status" value="1"/>
</dbReference>
<evidence type="ECO:0000259" key="4">
    <source>
        <dbReference type="PROSITE" id="PS51133"/>
    </source>
</evidence>
<dbReference type="PANTHER" id="PTHR11477">
    <property type="entry name" value="TRANSCRIPTION FACTOR S-II ZINC FINGER DOMAIN-CONTAINING PROTEIN"/>
    <property type="match status" value="1"/>
</dbReference>
<keyword evidence="3" id="KW-0862">Zinc</keyword>
<dbReference type="SUPFAM" id="SSF46942">
    <property type="entry name" value="Elongation factor TFIIS domain 2"/>
    <property type="match status" value="1"/>
</dbReference>